<organism evidence="1 2">
    <name type="scientific">Cinchona calisaya</name>
    <dbReference type="NCBI Taxonomy" id="153742"/>
    <lineage>
        <taxon>Eukaryota</taxon>
        <taxon>Viridiplantae</taxon>
        <taxon>Streptophyta</taxon>
        <taxon>Embryophyta</taxon>
        <taxon>Tracheophyta</taxon>
        <taxon>Spermatophyta</taxon>
        <taxon>Magnoliopsida</taxon>
        <taxon>eudicotyledons</taxon>
        <taxon>Gunneridae</taxon>
        <taxon>Pentapetalae</taxon>
        <taxon>asterids</taxon>
        <taxon>lamiids</taxon>
        <taxon>Gentianales</taxon>
        <taxon>Rubiaceae</taxon>
        <taxon>Cinchonoideae</taxon>
        <taxon>Cinchoneae</taxon>
        <taxon>Cinchona</taxon>
    </lineage>
</organism>
<protein>
    <submittedName>
        <fullName evidence="1">Uncharacterized protein</fullName>
    </submittedName>
</protein>
<comment type="caution">
    <text evidence="1">The sequence shown here is derived from an EMBL/GenBank/DDBJ whole genome shotgun (WGS) entry which is preliminary data.</text>
</comment>
<evidence type="ECO:0000313" key="1">
    <source>
        <dbReference type="EMBL" id="KAL3506872.1"/>
    </source>
</evidence>
<dbReference type="AlphaFoldDB" id="A0ABD2YKN3"/>
<proteinExistence type="predicted"/>
<dbReference type="EMBL" id="JBJUIK010000013">
    <property type="protein sequence ID" value="KAL3506872.1"/>
    <property type="molecule type" value="Genomic_DNA"/>
</dbReference>
<name>A0ABD2YKN3_9GENT</name>
<reference evidence="1 2" key="1">
    <citation type="submission" date="2024-11" db="EMBL/GenBank/DDBJ databases">
        <title>A near-complete genome assembly of Cinchona calisaya.</title>
        <authorList>
            <person name="Lian D.C."/>
            <person name="Zhao X.W."/>
            <person name="Wei L."/>
        </authorList>
    </citation>
    <scope>NUCLEOTIDE SEQUENCE [LARGE SCALE GENOMIC DNA]</scope>
    <source>
        <tissue evidence="1">Nenye</tissue>
    </source>
</reference>
<sequence length="219" mass="25287">MEQKGITLETSDTKDCLADCRISLLDRDFGDRQVNLTSLKTTIQIAWNYPEGFKVIELGANSCQFLFSHEHDINQILATRSWFFGYSLKQGDSHHNYLMQNQYGLFLRASVDYRSNIVSGDCWKKGKVVTSIIDFNCDFIPIPMDSFLDKAKGLEHVFEDLSDFNLNPLSAKVEILLGMMDLMLQNIKDQDCKYILRLMLRRWRCPVLSGSSFIMKIFL</sequence>
<dbReference type="Proteomes" id="UP001630127">
    <property type="component" value="Unassembled WGS sequence"/>
</dbReference>
<evidence type="ECO:0000313" key="2">
    <source>
        <dbReference type="Proteomes" id="UP001630127"/>
    </source>
</evidence>
<gene>
    <name evidence="1" type="ORF">ACH5RR_032254</name>
</gene>
<keyword evidence="2" id="KW-1185">Reference proteome</keyword>
<accession>A0ABD2YKN3</accession>